<dbReference type="Pfam" id="PF19319">
    <property type="entry name" value="DUF5919"/>
    <property type="match status" value="1"/>
</dbReference>
<comment type="caution">
    <text evidence="2">The sequence shown here is derived from an EMBL/GenBank/DDBJ whole genome shotgun (WGS) entry which is preliminary data.</text>
</comment>
<accession>A0A7W3LTA6</accession>
<proteinExistence type="predicted"/>
<reference evidence="2 3" key="1">
    <citation type="submission" date="2020-08" db="EMBL/GenBank/DDBJ databases">
        <title>Genomic Encyclopedia of Type Strains, Phase IV (KMG-IV): sequencing the most valuable type-strain genomes for metagenomic binning, comparative biology and taxonomic classification.</title>
        <authorList>
            <person name="Goeker M."/>
        </authorList>
    </citation>
    <scope>NUCLEOTIDE SEQUENCE [LARGE SCALE GENOMIC DNA]</scope>
    <source>
        <strain evidence="2 3">DSM 44197</strain>
    </source>
</reference>
<evidence type="ECO:0000313" key="2">
    <source>
        <dbReference type="EMBL" id="MBA8953926.1"/>
    </source>
</evidence>
<feature type="domain" description="DUF5919" evidence="1">
    <location>
        <begin position="136"/>
        <end position="282"/>
    </location>
</feature>
<dbReference type="Proteomes" id="UP000572680">
    <property type="component" value="Unassembled WGS sequence"/>
</dbReference>
<evidence type="ECO:0000313" key="3">
    <source>
        <dbReference type="Proteomes" id="UP000572680"/>
    </source>
</evidence>
<dbReference type="EMBL" id="JACJIA010000008">
    <property type="protein sequence ID" value="MBA8953926.1"/>
    <property type="molecule type" value="Genomic_DNA"/>
</dbReference>
<keyword evidence="3" id="KW-1185">Reference proteome</keyword>
<protein>
    <recommendedName>
        <fullName evidence="1">DUF5919 domain-containing protein</fullName>
    </recommendedName>
</protein>
<dbReference type="RefSeq" id="WP_182846089.1">
    <property type="nucleotide sequence ID" value="NZ_BAAALP010000001.1"/>
</dbReference>
<dbReference type="AlphaFoldDB" id="A0A7W3LTA6"/>
<sequence>MTSQENYGELIDLRGRAAYRPDVASLARSQLAAARAEAKLTEEEFAELLSPMLGWPVTAEAVHAWETVTVPPGDALVAAGLVRHSTPTTPATQPSVDLVGQLISDRFSDVTAVYASRSEFMSSMPPHRLFDGAKSIDAVGLSLNLICQQYSLPSLCSLLESGTMIRCLFLDPEGEGIKRREEEERYPPGHLSALNALNIQTLQQRVLGQISPEAQARLQIALYDETIRFNVITVDARLCVVQPYLPETRGVDSPTILVQRRWPTAGLFPIFGQVFTSLWERSVRL</sequence>
<name>A0A7W3LTA6_ACTNM</name>
<dbReference type="InterPro" id="IPR045697">
    <property type="entry name" value="DUF5919"/>
</dbReference>
<evidence type="ECO:0000259" key="1">
    <source>
        <dbReference type="Pfam" id="PF19319"/>
    </source>
</evidence>
<gene>
    <name evidence="2" type="ORF">HNR61_005580</name>
</gene>
<organism evidence="2 3">
    <name type="scientific">Actinomadura namibiensis</name>
    <dbReference type="NCBI Taxonomy" id="182080"/>
    <lineage>
        <taxon>Bacteria</taxon>
        <taxon>Bacillati</taxon>
        <taxon>Actinomycetota</taxon>
        <taxon>Actinomycetes</taxon>
        <taxon>Streptosporangiales</taxon>
        <taxon>Thermomonosporaceae</taxon>
        <taxon>Actinomadura</taxon>
    </lineage>
</organism>